<evidence type="ECO:0000256" key="1">
    <source>
        <dbReference type="SAM" id="MobiDB-lite"/>
    </source>
</evidence>
<dbReference type="Pfam" id="PF03413">
    <property type="entry name" value="PepSY"/>
    <property type="match status" value="1"/>
</dbReference>
<evidence type="ECO:0000259" key="3">
    <source>
        <dbReference type="Pfam" id="PF03413"/>
    </source>
</evidence>
<evidence type="ECO:0000313" key="4">
    <source>
        <dbReference type="EMBL" id="NYE05457.1"/>
    </source>
</evidence>
<reference evidence="5" key="1">
    <citation type="submission" date="2020-07" db="EMBL/GenBank/DDBJ databases">
        <authorList>
            <person name="Partida-Martinez L."/>
            <person name="Huntemann M."/>
            <person name="Clum A."/>
            <person name="Wang J."/>
            <person name="Palaniappan K."/>
            <person name="Ritter S."/>
            <person name="Chen I.-M."/>
            <person name="Stamatis D."/>
            <person name="Reddy T."/>
            <person name="O'Malley R."/>
            <person name="Daum C."/>
            <person name="Shapiro N."/>
            <person name="Ivanova N."/>
            <person name="Kyrpides N."/>
            <person name="Woyke T."/>
        </authorList>
    </citation>
    <scope>NUCLEOTIDE SEQUENCE [LARGE SCALE GENOMIC DNA]</scope>
    <source>
        <strain evidence="5">AT2.8</strain>
    </source>
</reference>
<dbReference type="Gene3D" id="3.10.450.40">
    <property type="match status" value="1"/>
</dbReference>
<protein>
    <submittedName>
        <fullName evidence="4">Membrane protein YkoI</fullName>
    </submittedName>
</protein>
<feature type="compositionally biased region" description="Basic and acidic residues" evidence="1">
    <location>
        <begin position="155"/>
        <end position="167"/>
    </location>
</feature>
<accession>A0A852TCK7</accession>
<dbReference type="AlphaFoldDB" id="A0A852TCK7"/>
<evidence type="ECO:0000313" key="5">
    <source>
        <dbReference type="Proteomes" id="UP000548423"/>
    </source>
</evidence>
<organism evidence="4 5">
    <name type="scientific">Neobacillus niacini</name>
    <dbReference type="NCBI Taxonomy" id="86668"/>
    <lineage>
        <taxon>Bacteria</taxon>
        <taxon>Bacillati</taxon>
        <taxon>Bacillota</taxon>
        <taxon>Bacilli</taxon>
        <taxon>Bacillales</taxon>
        <taxon>Bacillaceae</taxon>
        <taxon>Neobacillus</taxon>
    </lineage>
</organism>
<feature type="signal peptide" evidence="2">
    <location>
        <begin position="1"/>
        <end position="21"/>
    </location>
</feature>
<dbReference type="InterPro" id="IPR025711">
    <property type="entry name" value="PepSY"/>
</dbReference>
<dbReference type="Proteomes" id="UP000548423">
    <property type="component" value="Unassembled WGS sequence"/>
</dbReference>
<reference evidence="5" key="2">
    <citation type="submission" date="2020-08" db="EMBL/GenBank/DDBJ databases">
        <title>The Agave Microbiome: Exploring the role of microbial communities in plant adaptations to desert environments.</title>
        <authorList>
            <person name="Partida-Martinez L.P."/>
        </authorList>
    </citation>
    <scope>NUCLEOTIDE SEQUENCE [LARGE SCALE GENOMIC DNA]</scope>
    <source>
        <strain evidence="5">AT2.8</strain>
    </source>
</reference>
<proteinExistence type="predicted"/>
<sequence>MKNKVLIGVVSSILVLGGAFAVGASKNDSRPDDSINLDDKSSVINLGTQSLPEIKEGQEIELETEHGQTFYKIESDDDSSNSTASQTNTSALSVEEAAKIATNEVNGTITEVEKEMEHGRLEYKFEIQSDQGEADVRVDAETGNITRVEFDDDSRDDRNDDKSKGTDDSGIDG</sequence>
<feature type="region of interest" description="Disordered" evidence="1">
    <location>
        <begin position="129"/>
        <end position="173"/>
    </location>
</feature>
<feature type="chain" id="PRO_5032422655" evidence="2">
    <location>
        <begin position="22"/>
        <end position="173"/>
    </location>
</feature>
<gene>
    <name evidence="4" type="ORF">F4694_002210</name>
</gene>
<dbReference type="EMBL" id="JACCBX010000004">
    <property type="protein sequence ID" value="NYE05457.1"/>
    <property type="molecule type" value="Genomic_DNA"/>
</dbReference>
<keyword evidence="2" id="KW-0732">Signal</keyword>
<comment type="caution">
    <text evidence="4">The sequence shown here is derived from an EMBL/GenBank/DDBJ whole genome shotgun (WGS) entry which is preliminary data.</text>
</comment>
<name>A0A852TCK7_9BACI</name>
<feature type="domain" description="PepSY" evidence="3">
    <location>
        <begin position="91"/>
        <end position="149"/>
    </location>
</feature>
<evidence type="ECO:0000256" key="2">
    <source>
        <dbReference type="SAM" id="SignalP"/>
    </source>
</evidence>